<dbReference type="Proteomes" id="UP001501690">
    <property type="component" value="Unassembled WGS sequence"/>
</dbReference>
<evidence type="ECO:0000313" key="9">
    <source>
        <dbReference type="Proteomes" id="UP001501690"/>
    </source>
</evidence>
<name>A0ABN2HGS6_9MICO</name>
<evidence type="ECO:0000313" key="8">
    <source>
        <dbReference type="EMBL" id="GAA1687696.1"/>
    </source>
</evidence>
<dbReference type="InterPro" id="IPR036188">
    <property type="entry name" value="FAD/NAD-bd_sf"/>
</dbReference>
<evidence type="ECO:0000256" key="5">
    <source>
        <dbReference type="ARBA" id="ARBA00023002"/>
    </source>
</evidence>
<dbReference type="SUPFAM" id="SSF51905">
    <property type="entry name" value="FAD/NAD(P)-binding domain"/>
    <property type="match status" value="1"/>
</dbReference>
<dbReference type="RefSeq" id="WP_344067759.1">
    <property type="nucleotide sequence ID" value="NZ_BAAAPL010000001.1"/>
</dbReference>
<dbReference type="Pfam" id="PF05199">
    <property type="entry name" value="GMC_oxred_C"/>
    <property type="match status" value="1"/>
</dbReference>
<keyword evidence="5" id="KW-0560">Oxidoreductase</keyword>
<dbReference type="InterPro" id="IPR051473">
    <property type="entry name" value="P2Ox-like"/>
</dbReference>
<feature type="domain" description="Glucose-methanol-choline oxidoreductase N-terminal" evidence="6">
    <location>
        <begin position="229"/>
        <end position="291"/>
    </location>
</feature>
<dbReference type="Pfam" id="PF00732">
    <property type="entry name" value="GMC_oxred_N"/>
    <property type="match status" value="1"/>
</dbReference>
<dbReference type="EMBL" id="BAAAPL010000001">
    <property type="protein sequence ID" value="GAA1687696.1"/>
    <property type="molecule type" value="Genomic_DNA"/>
</dbReference>
<feature type="domain" description="Glucose-methanol-choline oxidoreductase C-terminal" evidence="7">
    <location>
        <begin position="369"/>
        <end position="487"/>
    </location>
</feature>
<accession>A0ABN2HGS6</accession>
<gene>
    <name evidence="8" type="ORF">GCM10009808_00870</name>
</gene>
<dbReference type="InterPro" id="IPR007867">
    <property type="entry name" value="GMC_OxRtase_C"/>
</dbReference>
<dbReference type="PANTHER" id="PTHR42784">
    <property type="entry name" value="PYRANOSE 2-OXIDASE"/>
    <property type="match status" value="1"/>
</dbReference>
<dbReference type="SUPFAM" id="SSF54373">
    <property type="entry name" value="FAD-linked reductases, C-terminal domain"/>
    <property type="match status" value="1"/>
</dbReference>
<proteinExistence type="inferred from homology"/>
<keyword evidence="9" id="KW-1185">Reference proteome</keyword>
<keyword evidence="4" id="KW-0274">FAD</keyword>
<organism evidence="8 9">
    <name type="scientific">Microbacterium sediminicola</name>
    <dbReference type="NCBI Taxonomy" id="415210"/>
    <lineage>
        <taxon>Bacteria</taxon>
        <taxon>Bacillati</taxon>
        <taxon>Actinomycetota</taxon>
        <taxon>Actinomycetes</taxon>
        <taxon>Micrococcales</taxon>
        <taxon>Microbacteriaceae</taxon>
        <taxon>Microbacterium</taxon>
    </lineage>
</organism>
<sequence>MTPPEYTDVLIVGGGIMGAAVAALVRAERPEAQITIVDAGPAIADGSGHHLHETKDPELWEQYNEKVSIGIQGLYAADQPATERATALSDLEPGMHRIAALGHDSAQLPGAAVGWNVGGMGVHWTAATPWPEEAERFGDPDRWDRDLEIARDVLRVTASPIGPTTAGQHVLDALTAHLGHMAAPGRLPQAMPMAVRDVDGRLVRTGPAVIFPPIEVGGDEHFTLVSGQIVTELVHDGATVRGARTKDITTGEVTEIAAAVVVVAADALRSPQLLWASGIRPAALGTHLNEHAFVTNRVLLDLDRFGIALEELPGYRDGETVSDSLWVPVNSPALPYQCQVMNRTYIDDDANPLAYGVGVSVYVPTEVRAENRIVFSDEDRDIAGMPVMRAEFSWSEADLALIEQAGDFMAGIAERLGEWNRETDSQVLPAGSSLHYTGTVRAGDSDDGTSVCDHSGLVWGFDNLFVAGNGVVPTALVCNSTLTGTVTAVRAAEAVVVHPALAAAAAEEVCA</sequence>
<comment type="caution">
    <text evidence="8">The sequence shown here is derived from an EMBL/GenBank/DDBJ whole genome shotgun (WGS) entry which is preliminary data.</text>
</comment>
<evidence type="ECO:0000256" key="3">
    <source>
        <dbReference type="ARBA" id="ARBA00022630"/>
    </source>
</evidence>
<reference evidence="8 9" key="1">
    <citation type="journal article" date="2019" name="Int. J. Syst. Evol. Microbiol.">
        <title>The Global Catalogue of Microorganisms (GCM) 10K type strain sequencing project: providing services to taxonomists for standard genome sequencing and annotation.</title>
        <authorList>
            <consortium name="The Broad Institute Genomics Platform"/>
            <consortium name="The Broad Institute Genome Sequencing Center for Infectious Disease"/>
            <person name="Wu L."/>
            <person name="Ma J."/>
        </authorList>
    </citation>
    <scope>NUCLEOTIDE SEQUENCE [LARGE SCALE GENOMIC DNA]</scope>
    <source>
        <strain evidence="8 9">JCM 15577</strain>
    </source>
</reference>
<comment type="cofactor">
    <cofactor evidence="1">
        <name>FAD</name>
        <dbReference type="ChEBI" id="CHEBI:57692"/>
    </cofactor>
</comment>
<comment type="similarity">
    <text evidence="2">Belongs to the GMC oxidoreductase family.</text>
</comment>
<dbReference type="InterPro" id="IPR000172">
    <property type="entry name" value="GMC_OxRdtase_N"/>
</dbReference>
<dbReference type="Gene3D" id="3.50.50.60">
    <property type="entry name" value="FAD/NAD(P)-binding domain"/>
    <property type="match status" value="2"/>
</dbReference>
<protein>
    <submittedName>
        <fullName evidence="8">GMC family oxidoreductase</fullName>
    </submittedName>
</protein>
<keyword evidence="3" id="KW-0285">Flavoprotein</keyword>
<evidence type="ECO:0000259" key="7">
    <source>
        <dbReference type="Pfam" id="PF05199"/>
    </source>
</evidence>
<evidence type="ECO:0000259" key="6">
    <source>
        <dbReference type="Pfam" id="PF00732"/>
    </source>
</evidence>
<evidence type="ECO:0000256" key="4">
    <source>
        <dbReference type="ARBA" id="ARBA00022827"/>
    </source>
</evidence>
<evidence type="ECO:0000256" key="1">
    <source>
        <dbReference type="ARBA" id="ARBA00001974"/>
    </source>
</evidence>
<dbReference type="PANTHER" id="PTHR42784:SF1">
    <property type="entry name" value="PYRANOSE 2-OXIDASE"/>
    <property type="match status" value="1"/>
</dbReference>
<evidence type="ECO:0000256" key="2">
    <source>
        <dbReference type="ARBA" id="ARBA00010790"/>
    </source>
</evidence>